<feature type="chain" id="PRO_5014999166" evidence="1">
    <location>
        <begin position="22"/>
        <end position="68"/>
    </location>
</feature>
<protein>
    <submittedName>
        <fullName evidence="2">Putative secreted protein</fullName>
    </submittedName>
</protein>
<evidence type="ECO:0000256" key="1">
    <source>
        <dbReference type="SAM" id="SignalP"/>
    </source>
</evidence>
<name>A0A2M4CF27_9DIPT</name>
<dbReference type="EMBL" id="GGFJ01014704">
    <property type="protein sequence ID" value="MBW63845.1"/>
    <property type="molecule type" value="Transcribed_RNA"/>
</dbReference>
<keyword evidence="1" id="KW-0732">Signal</keyword>
<reference evidence="2" key="1">
    <citation type="submission" date="2018-01" db="EMBL/GenBank/DDBJ databases">
        <title>An insight into the sialome of Amazonian anophelines.</title>
        <authorList>
            <person name="Ribeiro J.M."/>
            <person name="Scarpassa V."/>
            <person name="Calvo E."/>
        </authorList>
    </citation>
    <scope>NUCLEOTIDE SEQUENCE</scope>
    <source>
        <tissue evidence="2">Salivary glands</tissue>
    </source>
</reference>
<dbReference type="AlphaFoldDB" id="A0A2M4CF27"/>
<accession>A0A2M4CF27</accession>
<proteinExistence type="predicted"/>
<organism evidence="2">
    <name type="scientific">Anopheles marajoara</name>
    <dbReference type="NCBI Taxonomy" id="58244"/>
    <lineage>
        <taxon>Eukaryota</taxon>
        <taxon>Metazoa</taxon>
        <taxon>Ecdysozoa</taxon>
        <taxon>Arthropoda</taxon>
        <taxon>Hexapoda</taxon>
        <taxon>Insecta</taxon>
        <taxon>Pterygota</taxon>
        <taxon>Neoptera</taxon>
        <taxon>Endopterygota</taxon>
        <taxon>Diptera</taxon>
        <taxon>Nematocera</taxon>
        <taxon>Culicoidea</taxon>
        <taxon>Culicidae</taxon>
        <taxon>Anophelinae</taxon>
        <taxon>Anopheles</taxon>
    </lineage>
</organism>
<feature type="signal peptide" evidence="1">
    <location>
        <begin position="1"/>
        <end position="21"/>
    </location>
</feature>
<sequence>MANACVAAVVCFVLFGRRVVTHMYDRDYNPLRLGGSLPGTKLNMHESWSLAKESLGESLWFVVRLSSD</sequence>
<evidence type="ECO:0000313" key="2">
    <source>
        <dbReference type="EMBL" id="MBW63845.1"/>
    </source>
</evidence>